<name>A0A6J4RAH3_9ACTN</name>
<keyword evidence="5" id="KW-0346">Stress response</keyword>
<dbReference type="PRINTS" id="PR00297">
    <property type="entry name" value="CHAPERONIN10"/>
</dbReference>
<keyword evidence="2 3" id="KW-0143">Chaperone</keyword>
<dbReference type="SMART" id="SM00883">
    <property type="entry name" value="Cpn10"/>
    <property type="match status" value="1"/>
</dbReference>
<dbReference type="PANTHER" id="PTHR10772">
    <property type="entry name" value="10 KDA HEAT SHOCK PROTEIN"/>
    <property type="match status" value="1"/>
</dbReference>
<gene>
    <name evidence="3" type="primary">groES</name>
    <name evidence="3" type="synonym">groS</name>
    <name evidence="5" type="ORF">AVDCRST_MAG02-3447</name>
</gene>
<dbReference type="PANTHER" id="PTHR10772:SF63">
    <property type="entry name" value="20 KDA CHAPERONIN, CHLOROPLASTIC"/>
    <property type="match status" value="1"/>
</dbReference>
<protein>
    <recommendedName>
        <fullName evidence="3">Co-chaperonin GroES</fullName>
    </recommendedName>
    <alternativeName>
        <fullName evidence="3">10 kDa chaperonin</fullName>
    </alternativeName>
    <alternativeName>
        <fullName evidence="3">Chaperonin-10</fullName>
        <shortName evidence="3">Cpn10</shortName>
    </alternativeName>
</protein>
<comment type="function">
    <text evidence="3 4">Together with the chaperonin GroEL, plays an essential role in assisting protein folding. The GroEL-GroES system forms a nano-cage that allows encapsulation of the non-native substrate proteins and provides a physical environment optimized to promote and accelerate protein folding. GroES binds to the apical surface of the GroEL ring, thereby capping the opening of the GroEL channel.</text>
</comment>
<dbReference type="InterPro" id="IPR011032">
    <property type="entry name" value="GroES-like_sf"/>
</dbReference>
<dbReference type="HAMAP" id="MF_00580">
    <property type="entry name" value="CH10"/>
    <property type="match status" value="1"/>
</dbReference>
<dbReference type="FunFam" id="2.30.33.40:FF:000001">
    <property type="entry name" value="10 kDa chaperonin"/>
    <property type="match status" value="1"/>
</dbReference>
<comment type="subunit">
    <text evidence="3">Heptamer of 7 subunits arranged in a ring. Interacts with the chaperonin GroEL.</text>
</comment>
<evidence type="ECO:0000313" key="5">
    <source>
        <dbReference type="EMBL" id="CAA9468740.1"/>
    </source>
</evidence>
<organism evidence="5">
    <name type="scientific">uncultured Rubrobacteraceae bacterium</name>
    <dbReference type="NCBI Taxonomy" id="349277"/>
    <lineage>
        <taxon>Bacteria</taxon>
        <taxon>Bacillati</taxon>
        <taxon>Actinomycetota</taxon>
        <taxon>Rubrobacteria</taxon>
        <taxon>Rubrobacterales</taxon>
        <taxon>Rubrobacteraceae</taxon>
        <taxon>environmental samples</taxon>
    </lineage>
</organism>
<dbReference type="GO" id="GO:0044183">
    <property type="term" value="F:protein folding chaperone"/>
    <property type="evidence" value="ECO:0007669"/>
    <property type="project" value="InterPro"/>
</dbReference>
<reference evidence="5" key="1">
    <citation type="submission" date="2020-02" db="EMBL/GenBank/DDBJ databases">
        <authorList>
            <person name="Meier V. D."/>
        </authorList>
    </citation>
    <scope>NUCLEOTIDE SEQUENCE</scope>
    <source>
        <strain evidence="5">AVDCRST_MAG02</strain>
    </source>
</reference>
<dbReference type="GO" id="GO:0051087">
    <property type="term" value="F:protein-folding chaperone binding"/>
    <property type="evidence" value="ECO:0007669"/>
    <property type="project" value="TreeGrafter"/>
</dbReference>
<dbReference type="AlphaFoldDB" id="A0A6J4RAH3"/>
<dbReference type="InterPro" id="IPR037124">
    <property type="entry name" value="Chaperonin_GroES_sf"/>
</dbReference>
<dbReference type="GO" id="GO:0051082">
    <property type="term" value="F:unfolded protein binding"/>
    <property type="evidence" value="ECO:0007669"/>
    <property type="project" value="TreeGrafter"/>
</dbReference>
<dbReference type="SUPFAM" id="SSF50129">
    <property type="entry name" value="GroES-like"/>
    <property type="match status" value="1"/>
</dbReference>
<dbReference type="GO" id="GO:0005737">
    <property type="term" value="C:cytoplasm"/>
    <property type="evidence" value="ECO:0007669"/>
    <property type="project" value="UniProtKB-SubCell"/>
</dbReference>
<evidence type="ECO:0000256" key="4">
    <source>
        <dbReference type="RuleBase" id="RU000535"/>
    </source>
</evidence>
<dbReference type="Gene3D" id="2.30.33.40">
    <property type="entry name" value="GroES chaperonin"/>
    <property type="match status" value="1"/>
</dbReference>
<evidence type="ECO:0000256" key="3">
    <source>
        <dbReference type="HAMAP-Rule" id="MF_00580"/>
    </source>
</evidence>
<evidence type="ECO:0000256" key="1">
    <source>
        <dbReference type="ARBA" id="ARBA00006975"/>
    </source>
</evidence>
<dbReference type="GO" id="GO:0046872">
    <property type="term" value="F:metal ion binding"/>
    <property type="evidence" value="ECO:0007669"/>
    <property type="project" value="TreeGrafter"/>
</dbReference>
<keyword evidence="3" id="KW-0963">Cytoplasm</keyword>
<dbReference type="NCBIfam" id="NF001531">
    <property type="entry name" value="PRK00364.2-2"/>
    <property type="match status" value="1"/>
</dbReference>
<accession>A0A6J4RAH3</accession>
<proteinExistence type="inferred from homology"/>
<comment type="subcellular location">
    <subcellularLocation>
        <location evidence="3">Cytoplasm</location>
    </subcellularLocation>
</comment>
<dbReference type="CDD" id="cd00320">
    <property type="entry name" value="cpn10"/>
    <property type="match status" value="1"/>
</dbReference>
<dbReference type="Pfam" id="PF00166">
    <property type="entry name" value="Cpn10"/>
    <property type="match status" value="1"/>
</dbReference>
<evidence type="ECO:0000256" key="2">
    <source>
        <dbReference type="ARBA" id="ARBA00023186"/>
    </source>
</evidence>
<comment type="similarity">
    <text evidence="1 3 4">Belongs to the GroES chaperonin family.</text>
</comment>
<dbReference type="InterPro" id="IPR020818">
    <property type="entry name" value="Chaperonin_GroES"/>
</dbReference>
<dbReference type="GO" id="GO:0005524">
    <property type="term" value="F:ATP binding"/>
    <property type="evidence" value="ECO:0007669"/>
    <property type="project" value="InterPro"/>
</dbReference>
<sequence length="88" mass="9243">MKLKPLGARALVKMIEREEQTASGIVLPDTAREKPQTAEVVAVGASDEVKVSAGDVVVLAKYSGTEVKVEGEDHLIVDADDILGVVEG</sequence>
<dbReference type="EMBL" id="CADCVH010000101">
    <property type="protein sequence ID" value="CAA9468740.1"/>
    <property type="molecule type" value="Genomic_DNA"/>
</dbReference>